<evidence type="ECO:0000313" key="2">
    <source>
        <dbReference type="EMBL" id="CCV04026.1"/>
    </source>
</evidence>
<evidence type="ECO:0000256" key="1">
    <source>
        <dbReference type="ARBA" id="ARBA00022649"/>
    </source>
</evidence>
<dbReference type="InterPro" id="IPR007712">
    <property type="entry name" value="RelE/ParE_toxin"/>
</dbReference>
<dbReference type="Pfam" id="PF05016">
    <property type="entry name" value="ParE_toxin"/>
    <property type="match status" value="1"/>
</dbReference>
<accession>M5EWG7</accession>
<comment type="caution">
    <text evidence="2">The sequence shown here is derived from an EMBL/GenBank/DDBJ whole genome shotgun (WGS) entry which is preliminary data.</text>
</comment>
<dbReference type="OrthoDB" id="9814952at2"/>
<dbReference type="Gene3D" id="3.30.2310.20">
    <property type="entry name" value="RelE-like"/>
    <property type="match status" value="1"/>
</dbReference>
<keyword evidence="1" id="KW-1277">Toxin-antitoxin system</keyword>
<sequence>MRRVKVTYRPQAISDLQGIYRIIAQASQSDTAASGFVQRIVARCRKIGDVPNGGRPRDDLEPGLRMVPFERTAIIAYRVTNAVEITNVFYGGRDYESLYHVSDPD</sequence>
<organism evidence="2 3">
    <name type="scientific">Mesorhizobium metallidurans STM 2683</name>
    <dbReference type="NCBI Taxonomy" id="1297569"/>
    <lineage>
        <taxon>Bacteria</taxon>
        <taxon>Pseudomonadati</taxon>
        <taxon>Pseudomonadota</taxon>
        <taxon>Alphaproteobacteria</taxon>
        <taxon>Hyphomicrobiales</taxon>
        <taxon>Phyllobacteriaceae</taxon>
        <taxon>Mesorhizobium</taxon>
    </lineage>
</organism>
<dbReference type="InterPro" id="IPR035093">
    <property type="entry name" value="RelE/ParE_toxin_dom_sf"/>
</dbReference>
<dbReference type="Proteomes" id="UP000012062">
    <property type="component" value="Unassembled WGS sequence"/>
</dbReference>
<dbReference type="EMBL" id="CAUM01000023">
    <property type="protein sequence ID" value="CCV04026.1"/>
    <property type="molecule type" value="Genomic_DNA"/>
</dbReference>
<dbReference type="eggNOG" id="COG3668">
    <property type="taxonomic scope" value="Bacteria"/>
</dbReference>
<proteinExistence type="predicted"/>
<name>M5EWG7_9HYPH</name>
<dbReference type="RefSeq" id="WP_008873007.1">
    <property type="nucleotide sequence ID" value="NZ_CAUM01000023.1"/>
</dbReference>
<protein>
    <recommendedName>
        <fullName evidence="4">Plasmid stabilization system</fullName>
    </recommendedName>
</protein>
<evidence type="ECO:0008006" key="4">
    <source>
        <dbReference type="Google" id="ProtNLM"/>
    </source>
</evidence>
<dbReference type="STRING" id="1297569.MESS2_1190026"/>
<reference evidence="2 3" key="1">
    <citation type="submission" date="2013-02" db="EMBL/GenBank/DDBJ databases">
        <authorList>
            <person name="Genoscope - CEA"/>
        </authorList>
    </citation>
    <scope>NUCLEOTIDE SEQUENCE [LARGE SCALE GENOMIC DNA]</scope>
    <source>
        <strain evidence="2 3">STM 2683</strain>
    </source>
</reference>
<gene>
    <name evidence="2" type="ORF">MESS2_1190026</name>
</gene>
<evidence type="ECO:0000313" key="3">
    <source>
        <dbReference type="Proteomes" id="UP000012062"/>
    </source>
</evidence>
<keyword evidence="3" id="KW-1185">Reference proteome</keyword>
<dbReference type="AlphaFoldDB" id="M5EWG7"/>